<dbReference type="AlphaFoldDB" id="A0A4Z2HLN5"/>
<name>A0A4Z2HLN5_9TELE</name>
<proteinExistence type="predicted"/>
<comment type="caution">
    <text evidence="1">The sequence shown here is derived from an EMBL/GenBank/DDBJ whole genome shotgun (WGS) entry which is preliminary data.</text>
</comment>
<sequence length="68" mass="7705">MTTHSVRSSRRADKDLPLRGPSRQLFLPVHIIRLQLQAAQERPEAILLQKNNNHTIAFTFAHCSAAQC</sequence>
<keyword evidence="2" id="KW-1185">Reference proteome</keyword>
<evidence type="ECO:0000313" key="2">
    <source>
        <dbReference type="Proteomes" id="UP000314294"/>
    </source>
</evidence>
<dbReference type="Proteomes" id="UP000314294">
    <property type="component" value="Unassembled WGS sequence"/>
</dbReference>
<gene>
    <name evidence="1" type="ORF">EYF80_023378</name>
</gene>
<protein>
    <submittedName>
        <fullName evidence="1">Uncharacterized protein</fullName>
    </submittedName>
</protein>
<accession>A0A4Z2HLN5</accession>
<reference evidence="1 2" key="1">
    <citation type="submission" date="2019-03" db="EMBL/GenBank/DDBJ databases">
        <title>First draft genome of Liparis tanakae, snailfish: a comprehensive survey of snailfish specific genes.</title>
        <authorList>
            <person name="Kim W."/>
            <person name="Song I."/>
            <person name="Jeong J.-H."/>
            <person name="Kim D."/>
            <person name="Kim S."/>
            <person name="Ryu S."/>
            <person name="Song J.Y."/>
            <person name="Lee S.K."/>
        </authorList>
    </citation>
    <scope>NUCLEOTIDE SEQUENCE [LARGE SCALE GENOMIC DNA]</scope>
    <source>
        <tissue evidence="1">Muscle</tissue>
    </source>
</reference>
<organism evidence="1 2">
    <name type="scientific">Liparis tanakae</name>
    <name type="common">Tanaka's snailfish</name>
    <dbReference type="NCBI Taxonomy" id="230148"/>
    <lineage>
        <taxon>Eukaryota</taxon>
        <taxon>Metazoa</taxon>
        <taxon>Chordata</taxon>
        <taxon>Craniata</taxon>
        <taxon>Vertebrata</taxon>
        <taxon>Euteleostomi</taxon>
        <taxon>Actinopterygii</taxon>
        <taxon>Neopterygii</taxon>
        <taxon>Teleostei</taxon>
        <taxon>Neoteleostei</taxon>
        <taxon>Acanthomorphata</taxon>
        <taxon>Eupercaria</taxon>
        <taxon>Perciformes</taxon>
        <taxon>Cottioidei</taxon>
        <taxon>Cottales</taxon>
        <taxon>Liparidae</taxon>
        <taxon>Liparis</taxon>
    </lineage>
</organism>
<evidence type="ECO:0000313" key="1">
    <source>
        <dbReference type="EMBL" id="TNN66470.1"/>
    </source>
</evidence>
<dbReference type="EMBL" id="SRLO01000219">
    <property type="protein sequence ID" value="TNN66470.1"/>
    <property type="molecule type" value="Genomic_DNA"/>
</dbReference>